<evidence type="ECO:0000256" key="5">
    <source>
        <dbReference type="ARBA" id="ARBA00022785"/>
    </source>
</evidence>
<dbReference type="InterPro" id="IPR004803">
    <property type="entry name" value="TGT"/>
</dbReference>
<dbReference type="EMBL" id="MFNF01000001">
    <property type="protein sequence ID" value="OGH04638.1"/>
    <property type="molecule type" value="Genomic_DNA"/>
</dbReference>
<feature type="region of interest" description="Disordered" evidence="8">
    <location>
        <begin position="373"/>
        <end position="396"/>
    </location>
</feature>
<feature type="active site" description="Nucleophile" evidence="7">
    <location>
        <position position="266"/>
    </location>
</feature>
<dbReference type="InterPro" id="IPR002616">
    <property type="entry name" value="tRNA_ribo_trans-like"/>
</dbReference>
<comment type="cofactor">
    <cofactor evidence="7">
        <name>Zn(2+)</name>
        <dbReference type="ChEBI" id="CHEBI:29105"/>
    </cofactor>
    <text evidence="7">Binds 1 zinc ion per subunit.</text>
</comment>
<feature type="region of interest" description="RNA binding; important for wobble base 34 recognition" evidence="7">
    <location>
        <begin position="271"/>
        <end position="275"/>
    </location>
</feature>
<dbReference type="AlphaFoldDB" id="A0A1F6H2M4"/>
<gene>
    <name evidence="7" type="primary">tgt</name>
    <name evidence="10" type="ORF">A2557_06505</name>
</gene>
<dbReference type="UniPathway" id="UPA00392"/>
<keyword evidence="7" id="KW-0479">Metal-binding</keyword>
<dbReference type="SUPFAM" id="SSF51713">
    <property type="entry name" value="tRNA-guanine transglycosylase"/>
    <property type="match status" value="1"/>
</dbReference>
<evidence type="ECO:0000259" key="9">
    <source>
        <dbReference type="Pfam" id="PF01702"/>
    </source>
</evidence>
<evidence type="ECO:0000313" key="11">
    <source>
        <dbReference type="Proteomes" id="UP000177583"/>
    </source>
</evidence>
<proteinExistence type="inferred from homology"/>
<comment type="catalytic activity">
    <reaction evidence="6 7">
        <text>7-aminomethyl-7-carbaguanine + guanosine(34) in tRNA = 7-aminomethyl-7-carbaguanosine(34) in tRNA + guanine</text>
        <dbReference type="Rhea" id="RHEA:24104"/>
        <dbReference type="Rhea" id="RHEA-COMP:10341"/>
        <dbReference type="Rhea" id="RHEA-COMP:10342"/>
        <dbReference type="ChEBI" id="CHEBI:16235"/>
        <dbReference type="ChEBI" id="CHEBI:58703"/>
        <dbReference type="ChEBI" id="CHEBI:74269"/>
        <dbReference type="ChEBI" id="CHEBI:82833"/>
        <dbReference type="EC" id="2.4.2.29"/>
    </reaction>
</comment>
<keyword evidence="7" id="KW-0862">Zinc</keyword>
<feature type="binding site" evidence="7">
    <location>
        <position position="335"/>
    </location>
    <ligand>
        <name>Zn(2+)</name>
        <dbReference type="ChEBI" id="CHEBI:29105"/>
    </ligand>
</feature>
<feature type="binding site" evidence="7">
    <location>
        <begin position="94"/>
        <end position="98"/>
    </location>
    <ligand>
        <name>substrate</name>
    </ligand>
</feature>
<feature type="region of interest" description="RNA binding" evidence="7">
    <location>
        <begin position="247"/>
        <end position="253"/>
    </location>
</feature>
<evidence type="ECO:0000256" key="6">
    <source>
        <dbReference type="ARBA" id="ARBA00050112"/>
    </source>
</evidence>
<dbReference type="Proteomes" id="UP000177583">
    <property type="component" value="Unassembled WGS sequence"/>
</dbReference>
<feature type="binding site" evidence="7">
    <location>
        <position position="309"/>
    </location>
    <ligand>
        <name>Zn(2+)</name>
        <dbReference type="ChEBI" id="CHEBI:29105"/>
    </ligand>
</feature>
<dbReference type="Gene3D" id="3.20.20.105">
    <property type="entry name" value="Queuine tRNA-ribosyltransferase-like"/>
    <property type="match status" value="1"/>
</dbReference>
<comment type="function">
    <text evidence="7">Catalyzes the base-exchange of a guanine (G) residue with the queuine precursor 7-aminomethyl-7-deazaguanine (PreQ1) at position 34 (anticodon wobble position) in tRNAs with GU(N) anticodons (tRNA-Asp, -Asn, -His and -Tyr). Catalysis occurs through a double-displacement mechanism. The nucleophile active site attacks the C1' of nucleotide 34 to detach the guanine base from the RNA, forming a covalent enzyme-RNA intermediate. The proton acceptor active site deprotonates the incoming PreQ1, allowing a nucleophilic attack on the C1' of the ribose to form the product. After dissociation, two additional enzymatic reactions on the tRNA convert PreQ1 to queuine (Q), resulting in the hypermodified nucleoside queuosine (7-(((4,5-cis-dihydroxy-2-cyclopenten-1-yl)amino)methyl)-7-deazaguanosine).</text>
</comment>
<dbReference type="PANTHER" id="PTHR46499:SF1">
    <property type="entry name" value="QUEUINE TRNA-RIBOSYLTRANSFERASE"/>
    <property type="match status" value="1"/>
</dbReference>
<dbReference type="NCBIfam" id="TIGR00430">
    <property type="entry name" value="Q_tRNA_tgt"/>
    <property type="match status" value="1"/>
</dbReference>
<comment type="similarity">
    <text evidence="7">Belongs to the queuine tRNA-ribosyltransferase family.</text>
</comment>
<evidence type="ECO:0000256" key="8">
    <source>
        <dbReference type="SAM" id="MobiDB-lite"/>
    </source>
</evidence>
<feature type="binding site" evidence="7">
    <location>
        <position position="189"/>
    </location>
    <ligand>
        <name>substrate</name>
    </ligand>
</feature>
<feature type="binding site" evidence="7">
    <location>
        <position position="306"/>
    </location>
    <ligand>
        <name>Zn(2+)</name>
        <dbReference type="ChEBI" id="CHEBI:29105"/>
    </ligand>
</feature>
<evidence type="ECO:0000256" key="4">
    <source>
        <dbReference type="ARBA" id="ARBA00022694"/>
    </source>
</evidence>
<keyword evidence="5 7" id="KW-0671">Queuosine biosynthesis</keyword>
<accession>A0A1F6H2M4</accession>
<keyword evidence="4 7" id="KW-0819">tRNA processing</keyword>
<feature type="binding site" evidence="7">
    <location>
        <position position="216"/>
    </location>
    <ligand>
        <name>substrate</name>
    </ligand>
</feature>
<keyword evidence="2 7" id="KW-0328">Glycosyltransferase</keyword>
<dbReference type="InterPro" id="IPR050076">
    <property type="entry name" value="ArchSynthase1/Queuine_TRR"/>
</dbReference>
<feature type="domain" description="tRNA-guanine(15) transglycosylase-like" evidence="9">
    <location>
        <begin position="15"/>
        <end position="367"/>
    </location>
</feature>
<evidence type="ECO:0000256" key="7">
    <source>
        <dbReference type="HAMAP-Rule" id="MF_00168"/>
    </source>
</evidence>
<dbReference type="PANTHER" id="PTHR46499">
    <property type="entry name" value="QUEUINE TRNA-RIBOSYLTRANSFERASE"/>
    <property type="match status" value="1"/>
</dbReference>
<feature type="binding site" evidence="7">
    <location>
        <position position="304"/>
    </location>
    <ligand>
        <name>Zn(2+)</name>
        <dbReference type="ChEBI" id="CHEBI:29105"/>
    </ligand>
</feature>
<organism evidence="10 11">
    <name type="scientific">Candidatus Lambdaproteobacteria bacterium RIFOXYD2_FULL_56_26</name>
    <dbReference type="NCBI Taxonomy" id="1817773"/>
    <lineage>
        <taxon>Bacteria</taxon>
        <taxon>Pseudomonadati</taxon>
        <taxon>Pseudomonadota</taxon>
        <taxon>Candidatus Lambdaproteobacteria</taxon>
    </lineage>
</organism>
<dbReference type="GO" id="GO:0008616">
    <property type="term" value="P:tRNA queuosine(34) biosynthetic process"/>
    <property type="evidence" value="ECO:0007669"/>
    <property type="project" value="UniProtKB-UniRule"/>
</dbReference>
<dbReference type="HAMAP" id="MF_00168">
    <property type="entry name" value="Q_tRNA_Tgt"/>
    <property type="match status" value="1"/>
</dbReference>
<evidence type="ECO:0000256" key="2">
    <source>
        <dbReference type="ARBA" id="ARBA00022676"/>
    </source>
</evidence>
<keyword evidence="3 7" id="KW-0808">Transferase</keyword>
<evidence type="ECO:0000313" key="10">
    <source>
        <dbReference type="EMBL" id="OGH04638.1"/>
    </source>
</evidence>
<dbReference type="GO" id="GO:0008479">
    <property type="term" value="F:tRNA-guanosine(34) queuine transglycosylase activity"/>
    <property type="evidence" value="ECO:0007669"/>
    <property type="project" value="UniProtKB-UniRule"/>
</dbReference>
<dbReference type="GO" id="GO:0046872">
    <property type="term" value="F:metal ion binding"/>
    <property type="evidence" value="ECO:0007669"/>
    <property type="project" value="UniProtKB-KW"/>
</dbReference>
<comment type="subunit">
    <text evidence="7">Homodimer. Within each dimer, one monomer is responsible for RNA recognition and catalysis, while the other monomer binds to the replacement base PreQ1.</text>
</comment>
<comment type="pathway">
    <text evidence="1 7">tRNA modification; tRNA-queuosine biosynthesis.</text>
</comment>
<sequence length="396" mass="44042">MTSPFGFKLENTDPSGARLGTLTTARGQVTTPIFMPVGTAAAMKAMTPAQLKEVGAGIVLSNAYHLENQPGSELIEKLGGLHRFMAWEGPMLTDSGGYQVFSLDKKTVKEDGVVFQYSKEGKAVQLTPESSMAIQNRLGADIIMAFDECVEYPTTYEYAKASLERTLRWAKRCKEAHKNPAQALFGISQGGLWEDLRRRSFAGLMDLDFPGYAIGGLSVGEGLDNMKRTLDFTTPLMPTEKPRYLMGIGLPEDILEAVERGIDMMDCVIPTKFARSGVLFTSVGKLRISNGEYKKDKFPADTSCDCYTCKNFSRAYLHHLFASNEILASTLASIHNVRFYMNLSFGMQKAIAKGEFAQFKAEFLRLYLRREDKAPASRPKSGRKGRPQKWEKRPQS</sequence>
<evidence type="ECO:0000256" key="3">
    <source>
        <dbReference type="ARBA" id="ARBA00022679"/>
    </source>
</evidence>
<feature type="active site" description="Proton acceptor" evidence="7">
    <location>
        <position position="94"/>
    </location>
</feature>
<feature type="binding site" evidence="7">
    <location>
        <position position="147"/>
    </location>
    <ligand>
        <name>substrate</name>
    </ligand>
</feature>
<protein>
    <recommendedName>
        <fullName evidence="7">Queuine tRNA-ribosyltransferase</fullName>
        <ecNumber evidence="7">2.4.2.29</ecNumber>
    </recommendedName>
    <alternativeName>
        <fullName evidence="7">Guanine insertion enzyme</fullName>
    </alternativeName>
    <alternativeName>
        <fullName evidence="7">tRNA-guanine transglycosylase</fullName>
    </alternativeName>
</protein>
<dbReference type="FunFam" id="3.20.20.105:FF:000001">
    <property type="entry name" value="Queuine tRNA-ribosyltransferase"/>
    <property type="match status" value="1"/>
</dbReference>
<comment type="caution">
    <text evidence="10">The sequence shown here is derived from an EMBL/GenBank/DDBJ whole genome shotgun (WGS) entry which is preliminary data.</text>
</comment>
<name>A0A1F6H2M4_9PROT</name>
<dbReference type="InterPro" id="IPR036511">
    <property type="entry name" value="TGT-like_sf"/>
</dbReference>
<dbReference type="GO" id="GO:0005829">
    <property type="term" value="C:cytosol"/>
    <property type="evidence" value="ECO:0007669"/>
    <property type="project" value="TreeGrafter"/>
</dbReference>
<dbReference type="EC" id="2.4.2.29" evidence="7"/>
<evidence type="ECO:0000256" key="1">
    <source>
        <dbReference type="ARBA" id="ARBA00004691"/>
    </source>
</evidence>
<dbReference type="NCBIfam" id="TIGR00449">
    <property type="entry name" value="tgt_general"/>
    <property type="match status" value="1"/>
</dbReference>
<dbReference type="Pfam" id="PF01702">
    <property type="entry name" value="TGT"/>
    <property type="match status" value="1"/>
</dbReference>
<reference evidence="10 11" key="1">
    <citation type="journal article" date="2016" name="Nat. Commun.">
        <title>Thousands of microbial genomes shed light on interconnected biogeochemical processes in an aquifer system.</title>
        <authorList>
            <person name="Anantharaman K."/>
            <person name="Brown C.T."/>
            <person name="Hug L.A."/>
            <person name="Sharon I."/>
            <person name="Castelle C.J."/>
            <person name="Probst A.J."/>
            <person name="Thomas B.C."/>
            <person name="Singh A."/>
            <person name="Wilkins M.J."/>
            <person name="Karaoz U."/>
            <person name="Brodie E.L."/>
            <person name="Williams K.H."/>
            <person name="Hubbard S.S."/>
            <person name="Banfield J.F."/>
        </authorList>
    </citation>
    <scope>NUCLEOTIDE SEQUENCE [LARGE SCALE GENOMIC DNA]</scope>
</reference>